<reference evidence="2" key="2">
    <citation type="submission" date="2016-10" db="EMBL/GenBank/DDBJ databases">
        <authorList>
            <person name="de Groot N.N."/>
        </authorList>
    </citation>
    <scope>NUCLEOTIDE SEQUENCE [LARGE SCALE GENOMIC DNA]</scope>
    <source>
        <strain evidence="2">CDM_6</strain>
    </source>
</reference>
<evidence type="ECO:0000313" key="1">
    <source>
        <dbReference type="EMBL" id="SDC48893.1"/>
    </source>
</evidence>
<evidence type="ECO:0000313" key="4">
    <source>
        <dbReference type="Proteomes" id="UP000324021"/>
    </source>
</evidence>
<dbReference type="AlphaFoldDB" id="A0A1G6M048"/>
<dbReference type="Proteomes" id="UP000199320">
    <property type="component" value="Unassembled WGS sequence"/>
</dbReference>
<evidence type="ECO:0000313" key="3">
    <source>
        <dbReference type="Proteomes" id="UP000199320"/>
    </source>
</evidence>
<dbReference type="Proteomes" id="UP000324021">
    <property type="component" value="Unassembled WGS sequence"/>
</dbReference>
<keyword evidence="3" id="KW-1185">Reference proteome</keyword>
<protein>
    <submittedName>
        <fullName evidence="1">Uncharacterized protein</fullName>
    </submittedName>
</protein>
<reference evidence="3 4" key="1">
    <citation type="submission" date="2016-10" db="EMBL/GenBank/DDBJ databases">
        <authorList>
            <person name="Varghese N."/>
            <person name="Submissions S."/>
        </authorList>
    </citation>
    <scope>NUCLEOTIDE SEQUENCE [LARGE SCALE GENOMIC DNA]</scope>
    <source>
        <strain evidence="1 4">CDM_1</strain>
        <strain evidence="3">CDM_6</strain>
    </source>
</reference>
<proteinExistence type="predicted"/>
<sequence>MLECAHAADAGGVATRHLAELSANPVCEPCSICSHAESGMSGGSPQIVSAVMEGFVRVVCCRMGSSENAVFPWTTELVGNGNEWCDSSPSKESYGETSGYALTVCPS</sequence>
<accession>A0A1G6M048</accession>
<organism evidence="1 4">
    <name type="scientific">Natrinema hispanicum</name>
    <dbReference type="NCBI Taxonomy" id="392421"/>
    <lineage>
        <taxon>Archaea</taxon>
        <taxon>Methanobacteriati</taxon>
        <taxon>Methanobacteriota</taxon>
        <taxon>Stenosarchaea group</taxon>
        <taxon>Halobacteria</taxon>
        <taxon>Halobacteriales</taxon>
        <taxon>Natrialbaceae</taxon>
        <taxon>Natrinema</taxon>
    </lineage>
</organism>
<dbReference type="EMBL" id="FMZP01000004">
    <property type="protein sequence ID" value="SDC48893.1"/>
    <property type="molecule type" value="Genomic_DNA"/>
</dbReference>
<dbReference type="EMBL" id="FOIC01000004">
    <property type="protein sequence ID" value="SET18186.1"/>
    <property type="molecule type" value="Genomic_DNA"/>
</dbReference>
<name>A0A1G6M048_9EURY</name>
<evidence type="ECO:0000313" key="2">
    <source>
        <dbReference type="EMBL" id="SET18186.1"/>
    </source>
</evidence>
<gene>
    <name evidence="2" type="ORF">SAMN04488694_104153</name>
    <name evidence="1" type="ORF">SAMN05192552_1004149</name>
</gene>